<keyword evidence="4" id="KW-1185">Reference proteome</keyword>
<feature type="compositionally biased region" description="Polar residues" evidence="2">
    <location>
        <begin position="225"/>
        <end position="240"/>
    </location>
</feature>
<feature type="compositionally biased region" description="Low complexity" evidence="2">
    <location>
        <begin position="194"/>
        <end position="212"/>
    </location>
</feature>
<feature type="coiled-coil region" evidence="1">
    <location>
        <begin position="62"/>
        <end position="99"/>
    </location>
</feature>
<evidence type="ECO:0000313" key="3">
    <source>
        <dbReference type="EMBL" id="GFH21688.1"/>
    </source>
</evidence>
<comment type="caution">
    <text evidence="3">The sequence shown here is derived from an EMBL/GenBank/DDBJ whole genome shotgun (WGS) entry which is preliminary data.</text>
</comment>
<evidence type="ECO:0000256" key="2">
    <source>
        <dbReference type="SAM" id="MobiDB-lite"/>
    </source>
</evidence>
<evidence type="ECO:0000256" key="1">
    <source>
        <dbReference type="SAM" id="Coils"/>
    </source>
</evidence>
<name>A0A699ZTR7_HAELA</name>
<reference evidence="3 4" key="1">
    <citation type="submission" date="2020-02" db="EMBL/GenBank/DDBJ databases">
        <title>Draft genome sequence of Haematococcus lacustris strain NIES-144.</title>
        <authorList>
            <person name="Morimoto D."/>
            <person name="Nakagawa S."/>
            <person name="Yoshida T."/>
            <person name="Sawayama S."/>
        </authorList>
    </citation>
    <scope>NUCLEOTIDE SEQUENCE [LARGE SCALE GENOMIC DNA]</scope>
    <source>
        <strain evidence="3 4">NIES-144</strain>
    </source>
</reference>
<dbReference type="AlphaFoldDB" id="A0A699ZTR7"/>
<dbReference type="Proteomes" id="UP000485058">
    <property type="component" value="Unassembled WGS sequence"/>
</dbReference>
<protein>
    <submittedName>
        <fullName evidence="3">Uncharacterized protein</fullName>
    </submittedName>
</protein>
<dbReference type="EMBL" id="BLLF01001885">
    <property type="protein sequence ID" value="GFH21688.1"/>
    <property type="molecule type" value="Genomic_DNA"/>
</dbReference>
<gene>
    <name evidence="3" type="ORF">HaLaN_19043</name>
</gene>
<accession>A0A699ZTR7</accession>
<keyword evidence="1" id="KW-0175">Coiled coil</keyword>
<feature type="region of interest" description="Disordered" evidence="2">
    <location>
        <begin position="149"/>
        <end position="240"/>
    </location>
</feature>
<sequence length="240" mass="24136">MDDRARPPNPSALPCGDAAVSRHVPAATLAQAMALVRGSKAAAPAEEALTAAGGSKAVAAWMQDYSATVERLELMVLQAQQMQMEVLEVRAQAAILQNRTTLLNNGIEKIEIASQPADSTSRSGTQAGSLAAAAAPDLGHLSAPVAVTIRPIRPRSTPTAGSRPTPLLTKRLSGGVSDRSGTQPAAPAAPSPGPVSQQAALAAPGTRAGAALNSPPVSLVGKALQQASPNSTSSGSKGTH</sequence>
<evidence type="ECO:0000313" key="4">
    <source>
        <dbReference type="Proteomes" id="UP000485058"/>
    </source>
</evidence>
<organism evidence="3 4">
    <name type="scientific">Haematococcus lacustris</name>
    <name type="common">Green alga</name>
    <name type="synonym">Haematococcus pluvialis</name>
    <dbReference type="NCBI Taxonomy" id="44745"/>
    <lineage>
        <taxon>Eukaryota</taxon>
        <taxon>Viridiplantae</taxon>
        <taxon>Chlorophyta</taxon>
        <taxon>core chlorophytes</taxon>
        <taxon>Chlorophyceae</taxon>
        <taxon>CS clade</taxon>
        <taxon>Chlamydomonadales</taxon>
        <taxon>Haematococcaceae</taxon>
        <taxon>Haematococcus</taxon>
    </lineage>
</organism>
<proteinExistence type="predicted"/>